<dbReference type="GO" id="GO:0030288">
    <property type="term" value="C:outer membrane-bounded periplasmic space"/>
    <property type="evidence" value="ECO:0007669"/>
    <property type="project" value="TreeGrafter"/>
</dbReference>
<dbReference type="Proteomes" id="UP000252558">
    <property type="component" value="Unassembled WGS sequence"/>
</dbReference>
<dbReference type="Gene3D" id="3.30.750.44">
    <property type="match status" value="1"/>
</dbReference>
<evidence type="ECO:0000256" key="5">
    <source>
        <dbReference type="RuleBase" id="RU004404"/>
    </source>
</evidence>
<evidence type="ECO:0000256" key="1">
    <source>
        <dbReference type="ARBA" id="ARBA00009179"/>
    </source>
</evidence>
<dbReference type="Pfam" id="PF17804">
    <property type="entry name" value="TSP_NTD"/>
    <property type="match status" value="1"/>
</dbReference>
<dbReference type="Pfam" id="PF03572">
    <property type="entry name" value="Peptidase_S41"/>
    <property type="match status" value="1"/>
</dbReference>
<proteinExistence type="inferred from homology"/>
<dbReference type="Pfam" id="PF11818">
    <property type="entry name" value="DUF3340"/>
    <property type="match status" value="1"/>
</dbReference>
<keyword evidence="4 5" id="KW-0720">Serine protease</keyword>
<comment type="caution">
    <text evidence="9">The sequence shown here is derived from an EMBL/GenBank/DDBJ whole genome shotgun (WGS) entry which is preliminary data.</text>
</comment>
<dbReference type="PANTHER" id="PTHR32060">
    <property type="entry name" value="TAIL-SPECIFIC PROTEASE"/>
    <property type="match status" value="1"/>
</dbReference>
<dbReference type="GO" id="GO:0006508">
    <property type="term" value="P:proteolysis"/>
    <property type="evidence" value="ECO:0007669"/>
    <property type="project" value="UniProtKB-KW"/>
</dbReference>
<dbReference type="Gene3D" id="3.90.226.10">
    <property type="entry name" value="2-enoyl-CoA Hydratase, Chain A, domain 1"/>
    <property type="match status" value="1"/>
</dbReference>
<evidence type="ECO:0000313" key="10">
    <source>
        <dbReference type="Proteomes" id="UP000252558"/>
    </source>
</evidence>
<dbReference type="SUPFAM" id="SSF50156">
    <property type="entry name" value="PDZ domain-like"/>
    <property type="match status" value="1"/>
</dbReference>
<organism evidence="9 10">
    <name type="scientific">Corallincola holothuriorum</name>
    <dbReference type="NCBI Taxonomy" id="2282215"/>
    <lineage>
        <taxon>Bacteria</taxon>
        <taxon>Pseudomonadati</taxon>
        <taxon>Pseudomonadota</taxon>
        <taxon>Gammaproteobacteria</taxon>
        <taxon>Alteromonadales</taxon>
        <taxon>Psychromonadaceae</taxon>
        <taxon>Corallincola</taxon>
    </lineage>
</organism>
<dbReference type="InterPro" id="IPR040573">
    <property type="entry name" value="TSP_N"/>
</dbReference>
<dbReference type="EMBL" id="QPID01000001">
    <property type="protein sequence ID" value="RCU52945.1"/>
    <property type="molecule type" value="Genomic_DNA"/>
</dbReference>
<dbReference type="InterPro" id="IPR005151">
    <property type="entry name" value="Tail-specific_protease"/>
</dbReference>
<keyword evidence="10" id="KW-1185">Reference proteome</keyword>
<dbReference type="OrthoDB" id="9812068at2"/>
<dbReference type="SMART" id="SM00245">
    <property type="entry name" value="TSPc"/>
    <property type="match status" value="1"/>
</dbReference>
<dbReference type="InterPro" id="IPR001478">
    <property type="entry name" value="PDZ"/>
</dbReference>
<dbReference type="PANTHER" id="PTHR32060:SF22">
    <property type="entry name" value="CARBOXYL-TERMINAL-PROCESSING PEPTIDASE 3, CHLOROPLASTIC"/>
    <property type="match status" value="1"/>
</dbReference>
<evidence type="ECO:0000256" key="3">
    <source>
        <dbReference type="ARBA" id="ARBA00022801"/>
    </source>
</evidence>
<keyword evidence="7" id="KW-0732">Signal</keyword>
<gene>
    <name evidence="9" type="ORF">DU002_01415</name>
</gene>
<keyword evidence="3 5" id="KW-0378">Hydrolase</keyword>
<dbReference type="FunFam" id="3.90.226.10:FF:000090">
    <property type="entry name" value="Tail-specific protease"/>
    <property type="match status" value="1"/>
</dbReference>
<evidence type="ECO:0000256" key="4">
    <source>
        <dbReference type="ARBA" id="ARBA00022825"/>
    </source>
</evidence>
<dbReference type="CDD" id="cd06782">
    <property type="entry name" value="cpPDZ_CPP-like"/>
    <property type="match status" value="1"/>
</dbReference>
<dbReference type="NCBIfam" id="NF008388">
    <property type="entry name" value="PRK11186.1"/>
    <property type="match status" value="1"/>
</dbReference>
<dbReference type="GO" id="GO:0004252">
    <property type="term" value="F:serine-type endopeptidase activity"/>
    <property type="evidence" value="ECO:0007669"/>
    <property type="project" value="UniProtKB-EC"/>
</dbReference>
<dbReference type="AlphaFoldDB" id="A0A368NSZ9"/>
<evidence type="ECO:0000256" key="2">
    <source>
        <dbReference type="ARBA" id="ARBA00022670"/>
    </source>
</evidence>
<dbReference type="SMART" id="SM00228">
    <property type="entry name" value="PDZ"/>
    <property type="match status" value="1"/>
</dbReference>
<dbReference type="InterPro" id="IPR036034">
    <property type="entry name" value="PDZ_sf"/>
</dbReference>
<sequence length="682" mass="77559">MTHSVTSLLIGGLLSASAYALAPKYDESSLPALVQQSQHKDAAMRITNTFQRSHYKKIALNDEMSSQILDRYLKQLDFRRNIFLASDIEAFEKYRFELDSALKKGQLAPAYEIYDVFQKRRYDRYVYALSLLDKPFDFNTDDKYVYEREDAPWAKNSAELDELWRQWVKYEALNLKLAGKTPDEIKELLSKRYNYAIKRLTQAQSEDVFQTFINAFARSIEPHTSYLSPRNADRFKMEMNLQLEGIGAVLQSTDDYTVIRSLVKGGPAEKSKQLAPQDKIVGVAQEGKEMVDIVGWRLDDVVDLIKGPKGTEVRLEIMTENAGGDAKSKVVTIVRDKIRLEDRAAKLTYEKAELEGYEGKKVAVIEIPGFYVNLSKDVQKLLLELNEVKDVDGLIIDLRNNGGGSLEEAKLLTGLFIDSGPVVQVRSQNGRIEEKVDVDNEKLYQGPLTVLVNRYSASASEIFAAALQDYGRALVVGEQTFGKGTVQQHKGIGRIYDLYDSPMGDIQYTIAKFYRISGGSTQNKGVVPDIKFPSEVRPGEFGESTEDNALPYDQITRARYKSYGEPTPALDSLVQKHESRLTQNPEFVYVYQDIEEYRARKDDTSISLNEKQRLAQREAEEKKRLARLNERRVRHELKPLESLEAFDDLKDEEKVPDQDLYLSETVYITLDLVEAGRLAKAN</sequence>
<evidence type="ECO:0000256" key="6">
    <source>
        <dbReference type="SAM" id="Coils"/>
    </source>
</evidence>
<evidence type="ECO:0000259" key="8">
    <source>
        <dbReference type="PROSITE" id="PS50106"/>
    </source>
</evidence>
<dbReference type="EC" id="3.4.21.102" evidence="9"/>
<dbReference type="NCBIfam" id="TIGR00225">
    <property type="entry name" value="prc"/>
    <property type="match status" value="1"/>
</dbReference>
<dbReference type="SUPFAM" id="SSF52096">
    <property type="entry name" value="ClpP/crotonase"/>
    <property type="match status" value="1"/>
</dbReference>
<comment type="similarity">
    <text evidence="1 5">Belongs to the peptidase S41A family.</text>
</comment>
<evidence type="ECO:0000313" key="9">
    <source>
        <dbReference type="EMBL" id="RCU52945.1"/>
    </source>
</evidence>
<dbReference type="InterPro" id="IPR020992">
    <property type="entry name" value="Tail_Prtase_C"/>
</dbReference>
<feature type="signal peptide" evidence="7">
    <location>
        <begin position="1"/>
        <end position="20"/>
    </location>
</feature>
<feature type="domain" description="PDZ" evidence="8">
    <location>
        <begin position="236"/>
        <end position="306"/>
    </location>
</feature>
<feature type="coiled-coil region" evidence="6">
    <location>
        <begin position="608"/>
        <end position="638"/>
    </location>
</feature>
<feature type="chain" id="PRO_5017001025" evidence="7">
    <location>
        <begin position="21"/>
        <end position="682"/>
    </location>
</feature>
<dbReference type="InterPro" id="IPR004447">
    <property type="entry name" value="Peptidase_S41A"/>
</dbReference>
<dbReference type="CDD" id="cd07560">
    <property type="entry name" value="Peptidase_S41_CPP"/>
    <property type="match status" value="1"/>
</dbReference>
<dbReference type="Pfam" id="PF00595">
    <property type="entry name" value="PDZ"/>
    <property type="match status" value="1"/>
</dbReference>
<accession>A0A368NSZ9</accession>
<dbReference type="PROSITE" id="PS50106">
    <property type="entry name" value="PDZ"/>
    <property type="match status" value="1"/>
</dbReference>
<keyword evidence="6" id="KW-0175">Coiled coil</keyword>
<dbReference type="InterPro" id="IPR029045">
    <property type="entry name" value="ClpP/crotonase-like_dom_sf"/>
</dbReference>
<name>A0A368NSZ9_9GAMM</name>
<dbReference type="Gene3D" id="2.30.42.10">
    <property type="match status" value="1"/>
</dbReference>
<protein>
    <submittedName>
        <fullName evidence="9">Carboxy terminal-processing peptidase</fullName>
        <ecNumber evidence="9">3.4.21.102</ecNumber>
    </submittedName>
</protein>
<reference evidence="9 10" key="1">
    <citation type="submission" date="2018-07" db="EMBL/GenBank/DDBJ databases">
        <title>Corallincola holothuriorum sp. nov., a new facultative anaerobe isolated from sea cucumber Apostichopus japonicus.</title>
        <authorList>
            <person name="Xia H."/>
        </authorList>
    </citation>
    <scope>NUCLEOTIDE SEQUENCE [LARGE SCALE GENOMIC DNA]</scope>
    <source>
        <strain evidence="9 10">C4</strain>
    </source>
</reference>
<keyword evidence="2 5" id="KW-0645">Protease</keyword>
<dbReference type="GO" id="GO:0007165">
    <property type="term" value="P:signal transduction"/>
    <property type="evidence" value="ECO:0007669"/>
    <property type="project" value="TreeGrafter"/>
</dbReference>
<evidence type="ECO:0000256" key="7">
    <source>
        <dbReference type="SAM" id="SignalP"/>
    </source>
</evidence>